<protein>
    <submittedName>
        <fullName evidence="2">Uncharacterized protein</fullName>
    </submittedName>
</protein>
<keyword evidence="1" id="KW-0472">Membrane</keyword>
<sequence>MEIPLTSVDPSFAAFCICNLIIALLLLISFGRPAGSTGSRELKAEGSGGATKGGEVEVVLVSCDAAEVHCRIGEDVEGEDGNEDLEKRAEEFIQKMVQRWAAEKGIQISQCLNA</sequence>
<feature type="transmembrane region" description="Helical" evidence="1">
    <location>
        <begin position="12"/>
        <end position="30"/>
    </location>
</feature>
<gene>
    <name evidence="2" type="ORF">HPP92_014657</name>
</gene>
<name>A0A835QLY3_VANPL</name>
<dbReference type="EMBL" id="JADCNL010000007">
    <property type="protein sequence ID" value="KAG0472800.1"/>
    <property type="molecule type" value="Genomic_DNA"/>
</dbReference>
<keyword evidence="1" id="KW-0812">Transmembrane</keyword>
<accession>A0A835QLY3</accession>
<keyword evidence="3" id="KW-1185">Reference proteome</keyword>
<reference evidence="2 3" key="1">
    <citation type="journal article" date="2020" name="Nat. Food">
        <title>A phased Vanilla planifolia genome enables genetic improvement of flavour and production.</title>
        <authorList>
            <person name="Hasing T."/>
            <person name="Tang H."/>
            <person name="Brym M."/>
            <person name="Khazi F."/>
            <person name="Huang T."/>
            <person name="Chambers A.H."/>
        </authorList>
    </citation>
    <scope>NUCLEOTIDE SEQUENCE [LARGE SCALE GENOMIC DNA]</scope>
    <source>
        <tissue evidence="2">Leaf</tissue>
    </source>
</reference>
<dbReference type="OrthoDB" id="424794at2759"/>
<organism evidence="2 3">
    <name type="scientific">Vanilla planifolia</name>
    <name type="common">Vanilla</name>
    <dbReference type="NCBI Taxonomy" id="51239"/>
    <lineage>
        <taxon>Eukaryota</taxon>
        <taxon>Viridiplantae</taxon>
        <taxon>Streptophyta</taxon>
        <taxon>Embryophyta</taxon>
        <taxon>Tracheophyta</taxon>
        <taxon>Spermatophyta</taxon>
        <taxon>Magnoliopsida</taxon>
        <taxon>Liliopsida</taxon>
        <taxon>Asparagales</taxon>
        <taxon>Orchidaceae</taxon>
        <taxon>Vanilloideae</taxon>
        <taxon>Vanilleae</taxon>
        <taxon>Vanilla</taxon>
    </lineage>
</organism>
<evidence type="ECO:0000256" key="1">
    <source>
        <dbReference type="SAM" id="Phobius"/>
    </source>
</evidence>
<dbReference type="AlphaFoldDB" id="A0A835QLY3"/>
<keyword evidence="1" id="KW-1133">Transmembrane helix</keyword>
<proteinExistence type="predicted"/>
<evidence type="ECO:0000313" key="3">
    <source>
        <dbReference type="Proteomes" id="UP000636800"/>
    </source>
</evidence>
<dbReference type="Proteomes" id="UP000636800">
    <property type="component" value="Chromosome 7"/>
</dbReference>
<evidence type="ECO:0000313" key="2">
    <source>
        <dbReference type="EMBL" id="KAG0472800.1"/>
    </source>
</evidence>
<comment type="caution">
    <text evidence="2">The sequence shown here is derived from an EMBL/GenBank/DDBJ whole genome shotgun (WGS) entry which is preliminary data.</text>
</comment>